<proteinExistence type="predicted"/>
<accession>A0A6A6H176</accession>
<protein>
    <submittedName>
        <fullName evidence="2">Uncharacterized protein</fullName>
    </submittedName>
</protein>
<evidence type="ECO:0000313" key="3">
    <source>
        <dbReference type="Proteomes" id="UP000800092"/>
    </source>
</evidence>
<feature type="region of interest" description="Disordered" evidence="1">
    <location>
        <begin position="260"/>
        <end position="289"/>
    </location>
</feature>
<evidence type="ECO:0000256" key="1">
    <source>
        <dbReference type="SAM" id="MobiDB-lite"/>
    </source>
</evidence>
<organism evidence="2 3">
    <name type="scientific">Viridothelium virens</name>
    <name type="common">Speckled blister lichen</name>
    <name type="synonym">Trypethelium virens</name>
    <dbReference type="NCBI Taxonomy" id="1048519"/>
    <lineage>
        <taxon>Eukaryota</taxon>
        <taxon>Fungi</taxon>
        <taxon>Dikarya</taxon>
        <taxon>Ascomycota</taxon>
        <taxon>Pezizomycotina</taxon>
        <taxon>Dothideomycetes</taxon>
        <taxon>Dothideomycetes incertae sedis</taxon>
        <taxon>Trypetheliales</taxon>
        <taxon>Trypetheliaceae</taxon>
        <taxon>Viridothelium</taxon>
    </lineage>
</organism>
<gene>
    <name evidence="2" type="ORF">EV356DRAFT_518209</name>
</gene>
<dbReference type="OrthoDB" id="5865767at2759"/>
<dbReference type="Proteomes" id="UP000800092">
    <property type="component" value="Unassembled WGS sequence"/>
</dbReference>
<name>A0A6A6H176_VIRVR</name>
<evidence type="ECO:0000313" key="2">
    <source>
        <dbReference type="EMBL" id="KAF2231824.1"/>
    </source>
</evidence>
<keyword evidence="3" id="KW-1185">Reference proteome</keyword>
<reference evidence="2" key="1">
    <citation type="journal article" date="2020" name="Stud. Mycol.">
        <title>101 Dothideomycetes genomes: a test case for predicting lifestyles and emergence of pathogens.</title>
        <authorList>
            <person name="Haridas S."/>
            <person name="Albert R."/>
            <person name="Binder M."/>
            <person name="Bloem J."/>
            <person name="Labutti K."/>
            <person name="Salamov A."/>
            <person name="Andreopoulos B."/>
            <person name="Baker S."/>
            <person name="Barry K."/>
            <person name="Bills G."/>
            <person name="Bluhm B."/>
            <person name="Cannon C."/>
            <person name="Castanera R."/>
            <person name="Culley D."/>
            <person name="Daum C."/>
            <person name="Ezra D."/>
            <person name="Gonzalez J."/>
            <person name="Henrissat B."/>
            <person name="Kuo A."/>
            <person name="Liang C."/>
            <person name="Lipzen A."/>
            <person name="Lutzoni F."/>
            <person name="Magnuson J."/>
            <person name="Mondo S."/>
            <person name="Nolan M."/>
            <person name="Ohm R."/>
            <person name="Pangilinan J."/>
            <person name="Park H.-J."/>
            <person name="Ramirez L."/>
            <person name="Alfaro M."/>
            <person name="Sun H."/>
            <person name="Tritt A."/>
            <person name="Yoshinaga Y."/>
            <person name="Zwiers L.-H."/>
            <person name="Turgeon B."/>
            <person name="Goodwin S."/>
            <person name="Spatafora J."/>
            <person name="Crous P."/>
            <person name="Grigoriev I."/>
        </authorList>
    </citation>
    <scope>NUCLEOTIDE SEQUENCE</scope>
    <source>
        <strain evidence="2">Tuck. ex Michener</strain>
    </source>
</reference>
<feature type="compositionally biased region" description="Polar residues" evidence="1">
    <location>
        <begin position="40"/>
        <end position="56"/>
    </location>
</feature>
<dbReference type="InterPro" id="IPR009003">
    <property type="entry name" value="Peptidase_S1_PA"/>
</dbReference>
<dbReference type="AlphaFoldDB" id="A0A6A6H176"/>
<sequence length="550" mass="60285">MSMVFRKQLAAYLKPPPIATDPMTSDDCPAVEAPLDNDSGYGSATITPIRTSSGSQSRDDECPGSTPRNGARLIHLPFAVSEDLKSFEKELDEATWNRFKDVSDRLQAPLLSYMQKSSKKYKPMALRLVILGKTQEDARPSIVVLCDSKVRKRAKSFFEQDWVKELRHPSDRAIPSLEAVVVGRSPQLRMAVGTVHVYSSVICTDQKVSTLCGTPIKLTMGDTERITTLGGCVKVIKADGSYEIYGMTAGHMVDQLLEANSTVRESSSSEDESDISSSEDGEDDIDPGSLRLPAWSLPKPALDESFRYSSEKASATWIGLGSALSLTSTKPYPIEKYLDWSLVRIEDPTIIKENLLRDFEHAKKYKSGNLTLPLFLGNASYKRDVVMMSGLQGLKEGLLSTSSARVALGLGREFIDIHLLTLANKKGGYLDVEILEGDSGSWVVDVKTGEVLGHVVASDAFGDGYVIPITSTFRDIANRLDAVSVNLPTSVDIISYIFDKVHKISSIPIEHPECSEKELLEGLQYPPEDSGYSSLPISPVTSTTLFKAER</sequence>
<dbReference type="SUPFAM" id="SSF50494">
    <property type="entry name" value="Trypsin-like serine proteases"/>
    <property type="match status" value="1"/>
</dbReference>
<feature type="compositionally biased region" description="Acidic residues" evidence="1">
    <location>
        <begin position="268"/>
        <end position="286"/>
    </location>
</feature>
<feature type="region of interest" description="Disordered" evidence="1">
    <location>
        <begin position="20"/>
        <end position="69"/>
    </location>
</feature>
<dbReference type="EMBL" id="ML991822">
    <property type="protein sequence ID" value="KAF2231824.1"/>
    <property type="molecule type" value="Genomic_DNA"/>
</dbReference>